<dbReference type="Gene3D" id="2.10.110.10">
    <property type="entry name" value="Cysteine Rich Protein"/>
    <property type="match status" value="2"/>
</dbReference>
<feature type="domain" description="LIM zinc-binding" evidence="8">
    <location>
        <begin position="266"/>
        <end position="327"/>
    </location>
</feature>
<dbReference type="GO" id="GO:0061061">
    <property type="term" value="P:muscle structure development"/>
    <property type="evidence" value="ECO:0007669"/>
    <property type="project" value="TreeGrafter"/>
</dbReference>
<dbReference type="GO" id="GO:0005912">
    <property type="term" value="C:adherens junction"/>
    <property type="evidence" value="ECO:0007669"/>
    <property type="project" value="TreeGrafter"/>
</dbReference>
<sequence length="436" mass="47443">MAVSDPYALTLTGGSPWGIRITGGFEYKSPLSISGVTRNGKAHNAGIKLNEVILKINGKEASLLTHTEAQRLIKNTGFSLNLTLDKSTGSNGTQASRRPSLEPLAGSRPESPIHAKNFHTINRPSSAQITPPIVSQQIKPTIIPSQFRPASAHVPINRMPTSAHEPRSDLISRPILKPVTSPLAKEVPLAPKWPQQSSSESCFGKQLLSPPVNSPTSQMADNLSTWLGRGKPKRATNGNESPSEIIAGMSQVYHNPTPDPSDSQVVICFKCKKAISGKFFTAMSQHWHPECFKCSMNDCNQRLDLHGYIEENGSPFCKKCYEDEMAYSCSKCGLKIIGDIMHALNQTWHVKCFCCCICGTPFPDGIFHFVGEQPYCPSCKVLVDVKNFDQLSGAPGGPIAKDCVNDSDSLDDSCSLLTSDSFNLGNILIYEKSKAH</sequence>
<evidence type="ECO:0000259" key="9">
    <source>
        <dbReference type="PROSITE" id="PS50106"/>
    </source>
</evidence>
<evidence type="ECO:0000256" key="1">
    <source>
        <dbReference type="ARBA" id="ARBA00004496"/>
    </source>
</evidence>
<evidence type="ECO:0000313" key="10">
    <source>
        <dbReference type="EMBL" id="AAS21353.1"/>
    </source>
</evidence>
<dbReference type="SMART" id="SM00228">
    <property type="entry name" value="PDZ"/>
    <property type="match status" value="1"/>
</dbReference>
<dbReference type="EMBL" id="AY449458">
    <property type="protein sequence ID" value="AAS21353.1"/>
    <property type="molecule type" value="Genomic_DNA"/>
</dbReference>
<feature type="region of interest" description="Disordered" evidence="7">
    <location>
        <begin position="85"/>
        <end position="116"/>
    </location>
</feature>
<keyword evidence="5 6" id="KW-0440">LIM domain</keyword>
<dbReference type="PANTHER" id="PTHR24214">
    <property type="entry name" value="PDZ AND LIM DOMAIN PROTEIN ZASP"/>
    <property type="match status" value="1"/>
</dbReference>
<dbReference type="FunFam" id="2.30.42.10:FF:000055">
    <property type="entry name" value="PDZ and LIM domain protein 3"/>
    <property type="match status" value="1"/>
</dbReference>
<comment type="subcellular location">
    <subcellularLocation>
        <location evidence="1">Cytoplasm</location>
    </subcellularLocation>
</comment>
<dbReference type="PROSITE" id="PS00478">
    <property type="entry name" value="LIM_DOMAIN_1"/>
    <property type="match status" value="1"/>
</dbReference>
<evidence type="ECO:0000256" key="4">
    <source>
        <dbReference type="ARBA" id="ARBA00022833"/>
    </source>
</evidence>
<protein>
    <submittedName>
        <fullName evidence="10">Enigma protein-like protein</fullName>
    </submittedName>
</protein>
<feature type="domain" description="LIM zinc-binding" evidence="8">
    <location>
        <begin position="328"/>
        <end position="386"/>
    </location>
</feature>
<dbReference type="GO" id="GO:0007507">
    <property type="term" value="P:heart development"/>
    <property type="evidence" value="ECO:0007669"/>
    <property type="project" value="TreeGrafter"/>
</dbReference>
<gene>
    <name evidence="10" type="ORF">002-34</name>
</gene>
<dbReference type="GO" id="GO:0030036">
    <property type="term" value="P:actin cytoskeleton organization"/>
    <property type="evidence" value="ECO:0007669"/>
    <property type="project" value="TreeGrafter"/>
</dbReference>
<dbReference type="InterPro" id="IPR001478">
    <property type="entry name" value="PDZ"/>
</dbReference>
<dbReference type="SMART" id="SM00132">
    <property type="entry name" value="LIM"/>
    <property type="match status" value="2"/>
</dbReference>
<dbReference type="Pfam" id="PF00412">
    <property type="entry name" value="LIM"/>
    <property type="match status" value="2"/>
</dbReference>
<dbReference type="Pfam" id="PF00595">
    <property type="entry name" value="PDZ"/>
    <property type="match status" value="1"/>
</dbReference>
<feature type="compositionally biased region" description="Polar residues" evidence="7">
    <location>
        <begin position="85"/>
        <end position="97"/>
    </location>
</feature>
<evidence type="ECO:0000259" key="8">
    <source>
        <dbReference type="PROSITE" id="PS50023"/>
    </source>
</evidence>
<dbReference type="InterPro" id="IPR001781">
    <property type="entry name" value="Znf_LIM"/>
</dbReference>
<reference evidence="10" key="1">
    <citation type="journal article" date="2004" name="Nature">
        <title>Hox cluster disintegration with persistent anteroposterior order of expression in Oikopleura dioica.</title>
        <authorList>
            <person name="Seo H.C."/>
            <person name="Edvardsen R.B."/>
            <person name="Maeland A.D."/>
            <person name="Bjordal M."/>
            <person name="Jensen M.F."/>
            <person name="Hansen A."/>
            <person name="Flaat M."/>
            <person name="Weissenbach J."/>
            <person name="Lehrach H."/>
            <person name="Wincker P."/>
            <person name="Reinhardt R."/>
            <person name="Chourrout D."/>
        </authorList>
    </citation>
    <scope>NUCLEOTIDE SEQUENCE</scope>
</reference>
<dbReference type="SUPFAM" id="SSF50156">
    <property type="entry name" value="PDZ domain-like"/>
    <property type="match status" value="1"/>
</dbReference>
<dbReference type="GO" id="GO:0030018">
    <property type="term" value="C:Z disc"/>
    <property type="evidence" value="ECO:0007669"/>
    <property type="project" value="TreeGrafter"/>
</dbReference>
<dbReference type="Gene3D" id="2.30.42.10">
    <property type="match status" value="1"/>
</dbReference>
<dbReference type="GO" id="GO:0046872">
    <property type="term" value="F:metal ion binding"/>
    <property type="evidence" value="ECO:0007669"/>
    <property type="project" value="UniProtKB-KW"/>
</dbReference>
<keyword evidence="4 6" id="KW-0862">Zinc</keyword>
<dbReference type="InterPro" id="IPR050604">
    <property type="entry name" value="PDZ-LIM_domain"/>
</dbReference>
<dbReference type="PROSITE" id="PS50023">
    <property type="entry name" value="LIM_DOMAIN_2"/>
    <property type="match status" value="2"/>
</dbReference>
<proteinExistence type="predicted"/>
<feature type="domain" description="PDZ" evidence="9">
    <location>
        <begin position="14"/>
        <end position="88"/>
    </location>
</feature>
<accession>Q676B4</accession>
<dbReference type="GO" id="GO:0031941">
    <property type="term" value="C:filamentous actin"/>
    <property type="evidence" value="ECO:0007669"/>
    <property type="project" value="TreeGrafter"/>
</dbReference>
<dbReference type="GO" id="GO:0051371">
    <property type="term" value="F:muscle alpha-actinin binding"/>
    <property type="evidence" value="ECO:0007669"/>
    <property type="project" value="TreeGrafter"/>
</dbReference>
<dbReference type="PROSITE" id="PS50106">
    <property type="entry name" value="PDZ"/>
    <property type="match status" value="1"/>
</dbReference>
<dbReference type="PANTHER" id="PTHR24214:SF38">
    <property type="entry name" value="PDZ AND LIM DOMAIN PROTEIN ZASP-RELATED"/>
    <property type="match status" value="1"/>
</dbReference>
<dbReference type="GO" id="GO:0003779">
    <property type="term" value="F:actin binding"/>
    <property type="evidence" value="ECO:0007669"/>
    <property type="project" value="TreeGrafter"/>
</dbReference>
<reference evidence="10" key="2">
    <citation type="journal article" date="2005" name="Curr. Biol.">
        <title>Remodelling of the homeobox gene complement in the tunicate Oikopleura dioica.</title>
        <authorList>
            <person name="Edvardsen R.B."/>
            <person name="Seo H.C."/>
            <person name="Jensen M.F."/>
            <person name="Mialon A."/>
            <person name="Mikhaleva J."/>
            <person name="Bjordal M."/>
            <person name="Cartry J."/>
            <person name="Reinhardt R."/>
            <person name="Weissenbach J."/>
            <person name="Wincker P."/>
            <person name="Chourrout D."/>
        </authorList>
    </citation>
    <scope>NUCLEOTIDE SEQUENCE</scope>
</reference>
<name>Q676B4_OIKDI</name>
<dbReference type="CDD" id="cd08368">
    <property type="entry name" value="LIM"/>
    <property type="match status" value="1"/>
</dbReference>
<dbReference type="GO" id="GO:0001725">
    <property type="term" value="C:stress fiber"/>
    <property type="evidence" value="ECO:0007669"/>
    <property type="project" value="TreeGrafter"/>
</dbReference>
<evidence type="ECO:0000256" key="3">
    <source>
        <dbReference type="ARBA" id="ARBA00022723"/>
    </source>
</evidence>
<keyword evidence="2" id="KW-0963">Cytoplasm</keyword>
<organism evidence="10">
    <name type="scientific">Oikopleura dioica</name>
    <name type="common">Tunicate</name>
    <dbReference type="NCBI Taxonomy" id="34765"/>
    <lineage>
        <taxon>Eukaryota</taxon>
        <taxon>Metazoa</taxon>
        <taxon>Chordata</taxon>
        <taxon>Tunicata</taxon>
        <taxon>Appendicularia</taxon>
        <taxon>Copelata</taxon>
        <taxon>Oikopleuridae</taxon>
        <taxon>Oikopleura</taxon>
    </lineage>
</organism>
<evidence type="ECO:0000256" key="7">
    <source>
        <dbReference type="SAM" id="MobiDB-lite"/>
    </source>
</evidence>
<dbReference type="AlphaFoldDB" id="Q676B4"/>
<evidence type="ECO:0000256" key="5">
    <source>
        <dbReference type="ARBA" id="ARBA00023038"/>
    </source>
</evidence>
<keyword evidence="3 6" id="KW-0479">Metal-binding</keyword>
<dbReference type="InterPro" id="IPR036034">
    <property type="entry name" value="PDZ_sf"/>
</dbReference>
<dbReference type="SUPFAM" id="SSF57716">
    <property type="entry name" value="Glucocorticoid receptor-like (DNA-binding domain)"/>
    <property type="match status" value="2"/>
</dbReference>
<evidence type="ECO:0000256" key="2">
    <source>
        <dbReference type="ARBA" id="ARBA00022490"/>
    </source>
</evidence>
<evidence type="ECO:0000256" key="6">
    <source>
        <dbReference type="PROSITE-ProRule" id="PRU00125"/>
    </source>
</evidence>